<name>A0A926D4F0_9FIRM</name>
<evidence type="ECO:0000256" key="7">
    <source>
        <dbReference type="SAM" id="Phobius"/>
    </source>
</evidence>
<feature type="transmembrane region" description="Helical" evidence="7">
    <location>
        <begin position="20"/>
        <end position="41"/>
    </location>
</feature>
<comment type="caution">
    <text evidence="10">The sequence shown here is derived from an EMBL/GenBank/DDBJ whole genome shotgun (WGS) entry which is preliminary data.</text>
</comment>
<dbReference type="Proteomes" id="UP000623172">
    <property type="component" value="Unassembled WGS sequence"/>
</dbReference>
<evidence type="ECO:0000259" key="8">
    <source>
        <dbReference type="Pfam" id="PF02687"/>
    </source>
</evidence>
<dbReference type="InterPro" id="IPR050250">
    <property type="entry name" value="Macrolide_Exporter_MacB"/>
</dbReference>
<evidence type="ECO:0000256" key="1">
    <source>
        <dbReference type="ARBA" id="ARBA00004651"/>
    </source>
</evidence>
<sequence>MSILNKLTLQHLRLNKKRTVVTIIGVILSVAMLSAITTFAASMQDLMIRGAIEGSGSWHVKFSDVEMENSKYLTENAKTKTAGILLDVGYAPMEESRNKEKPYLFVRAYDTNALSMMAVNLVQGRLPENEHEIVLPEHLKNNGGVTIPLGSEITLPMGSRSVTREQAENPEEYYSMGDTLKQMSDEELANLSQKMPYFPGETFVPSGEERIFTVVGIMERPDVERYSAPGFTAITYLDDTALAAGSIVEVAVEAKNPRTILEDGDEMALSAGAAVKKDYNSDLLMYMGISGNNGFNAVLYSISGILIGLILVGSISLIYNSFAISVSERGKQFGMLSSVGATKRQIRKMVFFEGAIISLIGIPLGLLAGVFGIGATLYLIQPLLTPFMNIGGGLTLVVSPMSIVSAAILGFVTVMISAYIPAARASRVTAIEAIRQTKDVTVTAKSVKSPRIIRKLFGIEGELAYKNLKRSKKRYRATIFSLFISIVLFLAVTSFTTYLGQSTSMYYTDVNYDVNVILQDPETAEAKQFIENAAVLEGIDGFAQAQSRWGTTENLSSSDLTAQANKALQSESGIYLEYSILAYDEANVRELAERVGIDADQLFDPNVPKGIFINHAVYENFENDGDLRINEMDVFAGIPAEPLDVKVSSFDDNGENYEQKTSVAIAALTTERPLGLPGGSAALIVSREVFETMVSDLRANEDFRDTSTLYFKTENPGALENSLQELRLSSKATVENVFNIAEQAQMNRNMMTIVSVFVYGFIALITLIGVANVFNTISTNVSLRRREFAMLKSVGMTPRGFSRMLNFESLFYGLKSLIYGIPAGILASLGLFAAMRSGIGITYSFQWLYVVICIVAVFAIVFITMLYSSAKFKKENIIEALKEENN</sequence>
<organism evidence="10 11">
    <name type="scientific">Gehongia tenuis</name>
    <dbReference type="NCBI Taxonomy" id="2763655"/>
    <lineage>
        <taxon>Bacteria</taxon>
        <taxon>Bacillati</taxon>
        <taxon>Bacillota</taxon>
        <taxon>Clostridia</taxon>
        <taxon>Christensenellales</taxon>
        <taxon>Christensenellaceae</taxon>
        <taxon>Gehongia</taxon>
    </lineage>
</organism>
<evidence type="ECO:0000313" key="11">
    <source>
        <dbReference type="Proteomes" id="UP000623172"/>
    </source>
</evidence>
<comment type="subcellular location">
    <subcellularLocation>
        <location evidence="1">Cell membrane</location>
        <topology evidence="1">Multi-pass membrane protein</topology>
    </subcellularLocation>
</comment>
<feature type="transmembrane region" description="Helical" evidence="7">
    <location>
        <begin position="847"/>
        <end position="867"/>
    </location>
</feature>
<dbReference type="PANTHER" id="PTHR30572:SF4">
    <property type="entry name" value="ABC TRANSPORTER PERMEASE YTRF"/>
    <property type="match status" value="1"/>
</dbReference>
<protein>
    <submittedName>
        <fullName evidence="10">ABC transporter permease</fullName>
    </submittedName>
</protein>
<feature type="domain" description="MacB-like periplasmic core" evidence="9">
    <location>
        <begin position="19"/>
        <end position="155"/>
    </location>
</feature>
<keyword evidence="5 7" id="KW-0472">Membrane</keyword>
<evidence type="ECO:0000256" key="5">
    <source>
        <dbReference type="ARBA" id="ARBA00023136"/>
    </source>
</evidence>
<evidence type="ECO:0000256" key="6">
    <source>
        <dbReference type="ARBA" id="ARBA00038076"/>
    </source>
</evidence>
<feature type="transmembrane region" description="Helical" evidence="7">
    <location>
        <begin position="297"/>
        <end position="319"/>
    </location>
</feature>
<evidence type="ECO:0000256" key="4">
    <source>
        <dbReference type="ARBA" id="ARBA00022989"/>
    </source>
</evidence>
<dbReference type="EMBL" id="JACRSR010000001">
    <property type="protein sequence ID" value="MBC8531249.1"/>
    <property type="molecule type" value="Genomic_DNA"/>
</dbReference>
<dbReference type="RefSeq" id="WP_249315502.1">
    <property type="nucleotide sequence ID" value="NZ_JACRSR010000001.1"/>
</dbReference>
<comment type="similarity">
    <text evidence="6">Belongs to the ABC-4 integral membrane protein family.</text>
</comment>
<dbReference type="GO" id="GO:0005886">
    <property type="term" value="C:plasma membrane"/>
    <property type="evidence" value="ECO:0007669"/>
    <property type="project" value="UniProtKB-SubCell"/>
</dbReference>
<evidence type="ECO:0000259" key="9">
    <source>
        <dbReference type="Pfam" id="PF12704"/>
    </source>
</evidence>
<evidence type="ECO:0000313" key="10">
    <source>
        <dbReference type="EMBL" id="MBC8531249.1"/>
    </source>
</evidence>
<dbReference type="AlphaFoldDB" id="A0A926D4F0"/>
<keyword evidence="11" id="KW-1185">Reference proteome</keyword>
<dbReference type="Pfam" id="PF12704">
    <property type="entry name" value="MacB_PCD"/>
    <property type="match status" value="1"/>
</dbReference>
<keyword evidence="4 7" id="KW-1133">Transmembrane helix</keyword>
<proteinExistence type="inferred from homology"/>
<feature type="transmembrane region" description="Helical" evidence="7">
    <location>
        <begin position="479"/>
        <end position="499"/>
    </location>
</feature>
<dbReference type="PANTHER" id="PTHR30572">
    <property type="entry name" value="MEMBRANE COMPONENT OF TRANSPORTER-RELATED"/>
    <property type="match status" value="1"/>
</dbReference>
<keyword evidence="3 7" id="KW-0812">Transmembrane</keyword>
<dbReference type="Pfam" id="PF02687">
    <property type="entry name" value="FtsX"/>
    <property type="match status" value="2"/>
</dbReference>
<keyword evidence="2" id="KW-1003">Cell membrane</keyword>
<feature type="transmembrane region" description="Helical" evidence="7">
    <location>
        <begin position="350"/>
        <end position="380"/>
    </location>
</feature>
<dbReference type="InterPro" id="IPR025857">
    <property type="entry name" value="MacB_PCD"/>
</dbReference>
<gene>
    <name evidence="10" type="ORF">H8696_05230</name>
</gene>
<feature type="domain" description="ABC3 transporter permease C-terminal" evidence="8">
    <location>
        <begin position="305"/>
        <end position="428"/>
    </location>
</feature>
<reference evidence="10" key="1">
    <citation type="submission" date="2020-08" db="EMBL/GenBank/DDBJ databases">
        <title>Genome public.</title>
        <authorList>
            <person name="Liu C."/>
            <person name="Sun Q."/>
        </authorList>
    </citation>
    <scope>NUCLEOTIDE SEQUENCE</scope>
    <source>
        <strain evidence="10">NSJ-53</strain>
    </source>
</reference>
<feature type="transmembrane region" description="Helical" evidence="7">
    <location>
        <begin position="812"/>
        <end position="835"/>
    </location>
</feature>
<dbReference type="InterPro" id="IPR003838">
    <property type="entry name" value="ABC3_permease_C"/>
</dbReference>
<feature type="transmembrane region" description="Helical" evidence="7">
    <location>
        <begin position="756"/>
        <end position="777"/>
    </location>
</feature>
<feature type="domain" description="ABC3 transporter permease C-terminal" evidence="8">
    <location>
        <begin position="761"/>
        <end position="877"/>
    </location>
</feature>
<evidence type="ECO:0000256" key="3">
    <source>
        <dbReference type="ARBA" id="ARBA00022692"/>
    </source>
</evidence>
<feature type="transmembrane region" description="Helical" evidence="7">
    <location>
        <begin position="400"/>
        <end position="420"/>
    </location>
</feature>
<dbReference type="GO" id="GO:0022857">
    <property type="term" value="F:transmembrane transporter activity"/>
    <property type="evidence" value="ECO:0007669"/>
    <property type="project" value="TreeGrafter"/>
</dbReference>
<evidence type="ECO:0000256" key="2">
    <source>
        <dbReference type="ARBA" id="ARBA00022475"/>
    </source>
</evidence>
<accession>A0A926D4F0</accession>